<dbReference type="PANTHER" id="PTHR35478:SF1">
    <property type="entry name" value="ZINC FINGER FYVE DOMAIN-CONTAINING PROTEIN 26"/>
    <property type="match status" value="1"/>
</dbReference>
<dbReference type="Gramene" id="rna-AYBTSS11_LOCUS25846">
    <property type="protein sequence ID" value="CAJ1973780.1"/>
    <property type="gene ID" value="gene-AYBTSS11_LOCUS25846"/>
</dbReference>
<keyword evidence="2" id="KW-1185">Reference proteome</keyword>
<dbReference type="Proteomes" id="UP001189624">
    <property type="component" value="Chromosome 9"/>
</dbReference>
<dbReference type="AlphaFoldDB" id="A0AA86W0I2"/>
<evidence type="ECO:0000313" key="2">
    <source>
        <dbReference type="Proteomes" id="UP001189624"/>
    </source>
</evidence>
<reference evidence="1" key="1">
    <citation type="submission" date="2023-10" db="EMBL/GenBank/DDBJ databases">
        <authorList>
            <person name="Domelevo Entfellner J.-B."/>
        </authorList>
    </citation>
    <scope>NUCLEOTIDE SEQUENCE</scope>
</reference>
<proteinExistence type="predicted"/>
<organism evidence="1 2">
    <name type="scientific">Sphenostylis stenocarpa</name>
    <dbReference type="NCBI Taxonomy" id="92480"/>
    <lineage>
        <taxon>Eukaryota</taxon>
        <taxon>Viridiplantae</taxon>
        <taxon>Streptophyta</taxon>
        <taxon>Embryophyta</taxon>
        <taxon>Tracheophyta</taxon>
        <taxon>Spermatophyta</taxon>
        <taxon>Magnoliopsida</taxon>
        <taxon>eudicotyledons</taxon>
        <taxon>Gunneridae</taxon>
        <taxon>Pentapetalae</taxon>
        <taxon>rosids</taxon>
        <taxon>fabids</taxon>
        <taxon>Fabales</taxon>
        <taxon>Fabaceae</taxon>
        <taxon>Papilionoideae</taxon>
        <taxon>50 kb inversion clade</taxon>
        <taxon>NPAAA clade</taxon>
        <taxon>indigoferoid/millettioid clade</taxon>
        <taxon>Phaseoleae</taxon>
        <taxon>Sphenostylis</taxon>
    </lineage>
</organism>
<dbReference type="EMBL" id="OY731406">
    <property type="protein sequence ID" value="CAJ1973780.1"/>
    <property type="molecule type" value="Genomic_DNA"/>
</dbReference>
<accession>A0AA86W0I2</accession>
<sequence length="829" mass="94133">MGRETEILSRLAANHLHLAQFEPLRGVLLALRARNRDFARDILQTIVARSGRVPNVAWSSSCSSPALLTFLSTLELLQLDNASSAWNFDSEMLRLRAEFLLLVQDLIDRLPQGDRELGNCRRVLDRVLELGVKWLRVDGDGSESVTVVEEGELVSLRKLILDHARVFDALCGNIHRQIRHWDCEDSGEGSEELEEEDVRVLRGIQRTVQVVHLDAMRESLKSGDAEGAVSHIRFLHFDYGVEEQSEYRIVLKDLLKVVLSKSEKFGDSWLIMRNQLLQIYGEAISSNCSDIVQMLQSIHDELLSEEIEIDRAQIEYFIPRPLVRFQKYLEDVKSGKNSDDKALFMNEVIRYCKTDMYHYARVSGLHVLECIMDTSLSAVKREQLDEASNILQLFPLLQPLVAAMGWDLLAGKIAARRELMQLLWTSKSQVIRLEESSLYGNKSDEMSCVEHLCDTLCYQLDLASFVACVNSGQSWNSKFSLMLSGKEQVKLSDEDAYSDPFVENFVLERLSVQSPLRVLFDVVPGIKFQEAIELITMQPISSTIEARKRKQDIELMHMRYALESTVLALGVMERSMSDEVEIHQDVPLFHLKDLQNHMNAINNLPRKILMVNVIISLLHMDNTSVNLMHCGSPGSSFKLPNAWSSEDSCSTRSEGGNEMVIPFTGLLLDILGHNIPSSMIELENTLDDCVSTTSRQALEWRISISKRFIEEWEWRLSILQHLLPLSERQWRWKEALTVLRAAPSKLLNLCMQKAKFDIGEEAVHRFSLSAEDKATLELAEWVDSACKKTSDLVIDFANIYLVDDVVSRVQDLDFSSLCSQLGPLATVSA</sequence>
<protein>
    <submittedName>
        <fullName evidence="1">Uncharacterized protein</fullName>
    </submittedName>
</protein>
<evidence type="ECO:0000313" key="1">
    <source>
        <dbReference type="EMBL" id="CAJ1973780.1"/>
    </source>
</evidence>
<gene>
    <name evidence="1" type="ORF">AYBTSS11_LOCUS25846</name>
</gene>
<name>A0AA86W0I2_9FABA</name>
<dbReference type="PANTHER" id="PTHR35478">
    <property type="entry name" value="ZINC FINGER FYVE DOMAIN PROTEIN"/>
    <property type="match status" value="1"/>
</dbReference>